<feature type="chain" id="PRO_5041294525" description="C6 domain-containing protein" evidence="1">
    <location>
        <begin position="21"/>
        <end position="125"/>
    </location>
</feature>
<reference evidence="2" key="1">
    <citation type="submission" date="2023-06" db="EMBL/GenBank/DDBJ databases">
        <authorList>
            <person name="Delattre M."/>
        </authorList>
    </citation>
    <scope>NUCLEOTIDE SEQUENCE</scope>
    <source>
        <strain evidence="2">AF72</strain>
    </source>
</reference>
<sequence>MNFVHSVSFLFLVACQQVEASCSSCKAVPSGACLSDCEVFAYKAPEISYTAYAGCRETTISCTDTQIVYLVGLLPNNVSTIVAEVSSSGGETVTASAVFDCSQNGALNIAGNDIQNRFACHVPKP</sequence>
<dbReference type="EMBL" id="CATQJA010002628">
    <property type="protein sequence ID" value="CAJ0574191.1"/>
    <property type="molecule type" value="Genomic_DNA"/>
</dbReference>
<keyword evidence="3" id="KW-1185">Reference proteome</keyword>
<proteinExistence type="predicted"/>
<dbReference type="Proteomes" id="UP001177023">
    <property type="component" value="Unassembled WGS sequence"/>
</dbReference>
<dbReference type="AlphaFoldDB" id="A0AA36CTQ3"/>
<organism evidence="2 3">
    <name type="scientific">Mesorhabditis spiculigera</name>
    <dbReference type="NCBI Taxonomy" id="96644"/>
    <lineage>
        <taxon>Eukaryota</taxon>
        <taxon>Metazoa</taxon>
        <taxon>Ecdysozoa</taxon>
        <taxon>Nematoda</taxon>
        <taxon>Chromadorea</taxon>
        <taxon>Rhabditida</taxon>
        <taxon>Rhabditina</taxon>
        <taxon>Rhabditomorpha</taxon>
        <taxon>Rhabditoidea</taxon>
        <taxon>Rhabditidae</taxon>
        <taxon>Mesorhabditinae</taxon>
        <taxon>Mesorhabditis</taxon>
    </lineage>
</organism>
<evidence type="ECO:0008006" key="4">
    <source>
        <dbReference type="Google" id="ProtNLM"/>
    </source>
</evidence>
<evidence type="ECO:0000313" key="2">
    <source>
        <dbReference type="EMBL" id="CAJ0574191.1"/>
    </source>
</evidence>
<protein>
    <recommendedName>
        <fullName evidence="4">C6 domain-containing protein</fullName>
    </recommendedName>
</protein>
<comment type="caution">
    <text evidence="2">The sequence shown here is derived from an EMBL/GenBank/DDBJ whole genome shotgun (WGS) entry which is preliminary data.</text>
</comment>
<evidence type="ECO:0000256" key="1">
    <source>
        <dbReference type="SAM" id="SignalP"/>
    </source>
</evidence>
<gene>
    <name evidence="2" type="ORF">MSPICULIGERA_LOCUS12531</name>
</gene>
<feature type="signal peptide" evidence="1">
    <location>
        <begin position="1"/>
        <end position="20"/>
    </location>
</feature>
<evidence type="ECO:0000313" key="3">
    <source>
        <dbReference type="Proteomes" id="UP001177023"/>
    </source>
</evidence>
<name>A0AA36CTQ3_9BILA</name>
<feature type="non-terminal residue" evidence="2">
    <location>
        <position position="125"/>
    </location>
</feature>
<keyword evidence="1" id="KW-0732">Signal</keyword>
<accession>A0AA36CTQ3</accession>